<dbReference type="CDD" id="cd04193">
    <property type="entry name" value="UDPGlcNAc_PPase"/>
    <property type="match status" value="1"/>
</dbReference>
<protein>
    <submittedName>
        <fullName evidence="4">UDP-N-acetylglucosamine pyrophosphorylase</fullName>
    </submittedName>
</protein>
<dbReference type="RefSeq" id="WP_183565411.1">
    <property type="nucleotide sequence ID" value="NZ_CBCSLB010000010.1"/>
</dbReference>
<dbReference type="PANTHER" id="PTHR11952:SF2">
    <property type="entry name" value="LD24639P"/>
    <property type="match status" value="1"/>
</dbReference>
<dbReference type="GO" id="GO:0006048">
    <property type="term" value="P:UDP-N-acetylglucosamine biosynthetic process"/>
    <property type="evidence" value="ECO:0007669"/>
    <property type="project" value="TreeGrafter"/>
</dbReference>
<organism evidence="4 5">
    <name type="scientific">Paenibacillus endophyticus</name>
    <dbReference type="NCBI Taxonomy" id="1294268"/>
    <lineage>
        <taxon>Bacteria</taxon>
        <taxon>Bacillati</taxon>
        <taxon>Bacillota</taxon>
        <taxon>Bacilli</taxon>
        <taxon>Bacillales</taxon>
        <taxon>Paenibacillaceae</taxon>
        <taxon>Paenibacillus</taxon>
    </lineage>
</organism>
<dbReference type="PANTHER" id="PTHR11952">
    <property type="entry name" value="UDP- GLUCOSE PYROPHOSPHORYLASE"/>
    <property type="match status" value="1"/>
</dbReference>
<evidence type="ECO:0000256" key="3">
    <source>
        <dbReference type="ARBA" id="ARBA00022695"/>
    </source>
</evidence>
<dbReference type="InterPro" id="IPR029044">
    <property type="entry name" value="Nucleotide-diphossugar_trans"/>
</dbReference>
<name>A0A7W5C9E3_9BACL</name>
<proteinExistence type="inferred from homology"/>
<dbReference type="SUPFAM" id="SSF53448">
    <property type="entry name" value="Nucleotide-diphospho-sugar transferases"/>
    <property type="match status" value="1"/>
</dbReference>
<sequence length="454" mass="50756">MGLNIEQVRSLLLANNQEHVLDRLERLKGPAKDKLVAQLGNIDFDALFRAIHIHTGLSKKRNERMEPIPYVNETDIGEQEQHALIEQGWSLLRTGKVGAVVVAGGQGSRLGHEGPKGTLDIGLPSGKSLFQLQAERLLNLSNRAGKPIPWYIMTSPENHAVTEMFFHAADCFGYPPEDVFFFQQQTMPVLDHNWKLIFAAEDELLVAPSGHGECFASLGKSGAIDDMKRRGLEWVFYYNVDNALIKIADPAFIGLAVSHSNPIATKVIEKTDSEEKIGIVCLKNGRPAVVEYSEIQEDIKKLSDKAGRLFYNLGHISIHLFKLDFIERHADADLDYHIASKKMAYIDKNGSLVKPSEPNAYKLERFIFDLFPRASGLTVLKTKREEEFAPVKNKGGEDSPQNARRLVLDQHRSWLKAAGIAAEELNDHEVEISPLRSFSGEGLHEYKASDRASQ</sequence>
<accession>A0A7W5C9E3</accession>
<reference evidence="4 5" key="1">
    <citation type="submission" date="2020-08" db="EMBL/GenBank/DDBJ databases">
        <title>Genomic Encyclopedia of Type Strains, Phase III (KMG-III): the genomes of soil and plant-associated and newly described type strains.</title>
        <authorList>
            <person name="Whitman W."/>
        </authorList>
    </citation>
    <scope>NUCLEOTIDE SEQUENCE [LARGE SCALE GENOMIC DNA]</scope>
    <source>
        <strain evidence="4 5">CECT 8234</strain>
    </source>
</reference>
<dbReference type="GO" id="GO:0003977">
    <property type="term" value="F:UDP-N-acetylglucosamine diphosphorylase activity"/>
    <property type="evidence" value="ECO:0007669"/>
    <property type="project" value="TreeGrafter"/>
</dbReference>
<dbReference type="Proteomes" id="UP000518605">
    <property type="component" value="Unassembled WGS sequence"/>
</dbReference>
<evidence type="ECO:0000313" key="4">
    <source>
        <dbReference type="EMBL" id="MBB3153573.1"/>
    </source>
</evidence>
<comment type="similarity">
    <text evidence="1">Belongs to the UDPGP type 1 family.</text>
</comment>
<dbReference type="AlphaFoldDB" id="A0A7W5C9E3"/>
<keyword evidence="5" id="KW-1185">Reference proteome</keyword>
<keyword evidence="2" id="KW-0808">Transferase</keyword>
<keyword evidence="3" id="KW-0548">Nucleotidyltransferase</keyword>
<dbReference type="EMBL" id="JACHXW010000011">
    <property type="protein sequence ID" value="MBB3153573.1"/>
    <property type="molecule type" value="Genomic_DNA"/>
</dbReference>
<dbReference type="Pfam" id="PF01704">
    <property type="entry name" value="UDPGP"/>
    <property type="match status" value="1"/>
</dbReference>
<gene>
    <name evidence="4" type="ORF">FHS16_003648</name>
</gene>
<dbReference type="InterPro" id="IPR002618">
    <property type="entry name" value="UDPGP_fam"/>
</dbReference>
<dbReference type="InterPro" id="IPR039741">
    <property type="entry name" value="UDP-sugar_pyrophosphorylase"/>
</dbReference>
<evidence type="ECO:0000313" key="5">
    <source>
        <dbReference type="Proteomes" id="UP000518605"/>
    </source>
</evidence>
<comment type="caution">
    <text evidence="4">The sequence shown here is derived from an EMBL/GenBank/DDBJ whole genome shotgun (WGS) entry which is preliminary data.</text>
</comment>
<evidence type="ECO:0000256" key="1">
    <source>
        <dbReference type="ARBA" id="ARBA00010401"/>
    </source>
</evidence>
<evidence type="ECO:0000256" key="2">
    <source>
        <dbReference type="ARBA" id="ARBA00022679"/>
    </source>
</evidence>
<dbReference type="Gene3D" id="3.90.550.10">
    <property type="entry name" value="Spore Coat Polysaccharide Biosynthesis Protein SpsA, Chain A"/>
    <property type="match status" value="1"/>
</dbReference>